<accession>A0A7C9HYV3</accession>
<organism evidence="2 3">
    <name type="scientific">Deinococcus arboris</name>
    <dbReference type="NCBI Taxonomy" id="2682977"/>
    <lineage>
        <taxon>Bacteria</taxon>
        <taxon>Thermotogati</taxon>
        <taxon>Deinococcota</taxon>
        <taxon>Deinococci</taxon>
        <taxon>Deinococcales</taxon>
        <taxon>Deinococcaceae</taxon>
        <taxon>Deinococcus</taxon>
    </lineage>
</organism>
<dbReference type="AlphaFoldDB" id="A0A7C9HYV3"/>
<feature type="region of interest" description="Disordered" evidence="1">
    <location>
        <begin position="1"/>
        <end position="66"/>
    </location>
</feature>
<dbReference type="EMBL" id="WQLB01000015">
    <property type="protein sequence ID" value="MVN87510.1"/>
    <property type="molecule type" value="Genomic_DNA"/>
</dbReference>
<sequence>MSAPQRFNPALWQRPVPDTPTPPPAAPVAVSVPPAPAPLDAPPAPAPEPLPRAAWAPPVTPKPAGGREYPVKLALPPDMTRAQCEAAYLQLSDEIRARFPGAYSAQVMAQPGRHGRPGSDHLLIRNRHGYPLVLERGDGALPFDLLDRLLHLTGHGDWVLATHD</sequence>
<evidence type="ECO:0000256" key="1">
    <source>
        <dbReference type="SAM" id="MobiDB-lite"/>
    </source>
</evidence>
<keyword evidence="3" id="KW-1185">Reference proteome</keyword>
<comment type="caution">
    <text evidence="2">The sequence shown here is derived from an EMBL/GenBank/DDBJ whole genome shotgun (WGS) entry which is preliminary data.</text>
</comment>
<evidence type="ECO:0000313" key="3">
    <source>
        <dbReference type="Proteomes" id="UP000483286"/>
    </source>
</evidence>
<protein>
    <submittedName>
        <fullName evidence="2">Uncharacterized protein</fullName>
    </submittedName>
</protein>
<name>A0A7C9HYV3_9DEIO</name>
<feature type="compositionally biased region" description="Pro residues" evidence="1">
    <location>
        <begin position="17"/>
        <end position="26"/>
    </location>
</feature>
<evidence type="ECO:0000313" key="2">
    <source>
        <dbReference type="EMBL" id="MVN87510.1"/>
    </source>
</evidence>
<dbReference type="RefSeq" id="WP_157459565.1">
    <property type="nucleotide sequence ID" value="NZ_WQLB01000015.1"/>
</dbReference>
<proteinExistence type="predicted"/>
<gene>
    <name evidence="2" type="ORF">GO986_12115</name>
</gene>
<reference evidence="2 3" key="1">
    <citation type="submission" date="2019-12" db="EMBL/GenBank/DDBJ databases">
        <title>Deinococcus sp. HMF7620 Genome sequencing and assembly.</title>
        <authorList>
            <person name="Kang H."/>
            <person name="Kim H."/>
            <person name="Joh K."/>
        </authorList>
    </citation>
    <scope>NUCLEOTIDE SEQUENCE [LARGE SCALE GENOMIC DNA]</scope>
    <source>
        <strain evidence="2 3">HMF7620</strain>
    </source>
</reference>
<dbReference type="Proteomes" id="UP000483286">
    <property type="component" value="Unassembled WGS sequence"/>
</dbReference>
<feature type="compositionally biased region" description="Pro residues" evidence="1">
    <location>
        <begin position="33"/>
        <end position="50"/>
    </location>
</feature>